<dbReference type="RefSeq" id="WP_386834080.1">
    <property type="nucleotide sequence ID" value="NZ_JBHUNP010000001.1"/>
</dbReference>
<evidence type="ECO:0008006" key="3">
    <source>
        <dbReference type="Google" id="ProtNLM"/>
    </source>
</evidence>
<keyword evidence="2" id="KW-1185">Reference proteome</keyword>
<dbReference type="Proteomes" id="UP001597521">
    <property type="component" value="Unassembled WGS sequence"/>
</dbReference>
<comment type="caution">
    <text evidence="1">The sequence shown here is derived from an EMBL/GenBank/DDBJ whole genome shotgun (WGS) entry which is preliminary data.</text>
</comment>
<proteinExistence type="predicted"/>
<gene>
    <name evidence="1" type="ORF">ACFSX5_13365</name>
</gene>
<accession>A0ABW5QMC7</accession>
<reference evidence="2" key="1">
    <citation type="journal article" date="2019" name="Int. J. Syst. Evol. Microbiol.">
        <title>The Global Catalogue of Microorganisms (GCM) 10K type strain sequencing project: providing services to taxonomists for standard genome sequencing and annotation.</title>
        <authorList>
            <consortium name="The Broad Institute Genomics Platform"/>
            <consortium name="The Broad Institute Genome Sequencing Center for Infectious Disease"/>
            <person name="Wu L."/>
            <person name="Ma J."/>
        </authorList>
    </citation>
    <scope>NUCLEOTIDE SEQUENCE [LARGE SCALE GENOMIC DNA]</scope>
    <source>
        <strain evidence="2">CCM 7427</strain>
    </source>
</reference>
<evidence type="ECO:0000313" key="1">
    <source>
        <dbReference type="EMBL" id="MFD2648780.1"/>
    </source>
</evidence>
<dbReference type="EMBL" id="JBHUNP010000001">
    <property type="protein sequence ID" value="MFD2648780.1"/>
    <property type="molecule type" value="Genomic_DNA"/>
</dbReference>
<name>A0ABW5QMC7_9HYPH</name>
<sequence>MVPIFSVIDACDREVIAWSAVADAGISGEMVCDLMIAAVKRRFRTSGPTPLEWWS</sequence>
<organism evidence="1 2">
    <name type="scientific">Devosia albogilva</name>
    <dbReference type="NCBI Taxonomy" id="429726"/>
    <lineage>
        <taxon>Bacteria</taxon>
        <taxon>Pseudomonadati</taxon>
        <taxon>Pseudomonadota</taxon>
        <taxon>Alphaproteobacteria</taxon>
        <taxon>Hyphomicrobiales</taxon>
        <taxon>Devosiaceae</taxon>
        <taxon>Devosia</taxon>
    </lineage>
</organism>
<evidence type="ECO:0000313" key="2">
    <source>
        <dbReference type="Proteomes" id="UP001597521"/>
    </source>
</evidence>
<protein>
    <recommendedName>
        <fullName evidence="3">Transposase</fullName>
    </recommendedName>
</protein>